<protein>
    <submittedName>
        <fullName evidence="3">RES family NAD+ phosphorylase</fullName>
    </submittedName>
</protein>
<comment type="caution">
    <text evidence="3">The sequence shown here is derived from an EMBL/GenBank/DDBJ whole genome shotgun (WGS) entry which is preliminary data.</text>
</comment>
<dbReference type="SMART" id="SM00953">
    <property type="entry name" value="RES"/>
    <property type="match status" value="1"/>
</dbReference>
<evidence type="ECO:0000313" key="3">
    <source>
        <dbReference type="EMBL" id="MCG5074780.1"/>
    </source>
</evidence>
<dbReference type="RefSeq" id="WP_238464641.1">
    <property type="nucleotide sequence ID" value="NZ_JAKLJA010000011.1"/>
</dbReference>
<keyword evidence="4" id="KW-1185">Reference proteome</keyword>
<evidence type="ECO:0000313" key="4">
    <source>
        <dbReference type="Proteomes" id="UP001139308"/>
    </source>
</evidence>
<sequence length="277" mass="29881">MKKHTTQEAAQKSTPGGTAGPAPASPASPADTDWQTRWRSAALDWSPAFRVAPTRFPAVNLFDRVASPEDFEALYALEALTNDRLRTETGDLDLVPREERRFGPGYGPIMAAFTHLNPQGSRFSDGTYGVFYCARTRATAIAETRFHAGRFLAATREPPLRQQMRLYTVIAQGTVADLRPPPAPGQASAHGPDPFDPAVLAPDDYAAGQALGRALRAAGAPGIAYPSVRDAGGECLAALRTTLLHACHHAAYLEYNWNGETIDMVFELTAAYGKALR</sequence>
<feature type="domain" description="RES" evidence="2">
    <location>
        <begin position="112"/>
        <end position="250"/>
    </location>
</feature>
<feature type="compositionally biased region" description="Low complexity" evidence="1">
    <location>
        <begin position="13"/>
        <end position="33"/>
    </location>
</feature>
<dbReference type="AlphaFoldDB" id="A0A9X1RQB1"/>
<evidence type="ECO:0000259" key="2">
    <source>
        <dbReference type="SMART" id="SM00953"/>
    </source>
</evidence>
<proteinExistence type="predicted"/>
<reference evidence="3" key="1">
    <citation type="submission" date="2022-01" db="EMBL/GenBank/DDBJ databases">
        <title>Genome sequence and assembly of Parabukholderia sp. RG36.</title>
        <authorList>
            <person name="Chhetri G."/>
        </authorList>
    </citation>
    <scope>NUCLEOTIDE SEQUENCE</scope>
    <source>
        <strain evidence="3">RG36</strain>
    </source>
</reference>
<accession>A0A9X1RQB1</accession>
<gene>
    <name evidence="3" type="ORF">L5014_15645</name>
</gene>
<feature type="region of interest" description="Disordered" evidence="1">
    <location>
        <begin position="1"/>
        <end position="33"/>
    </location>
</feature>
<dbReference type="Proteomes" id="UP001139308">
    <property type="component" value="Unassembled WGS sequence"/>
</dbReference>
<dbReference type="InterPro" id="IPR014914">
    <property type="entry name" value="RES_dom"/>
</dbReference>
<organism evidence="3 4">
    <name type="scientific">Paraburkholderia tagetis</name>
    <dbReference type="NCBI Taxonomy" id="2913261"/>
    <lineage>
        <taxon>Bacteria</taxon>
        <taxon>Pseudomonadati</taxon>
        <taxon>Pseudomonadota</taxon>
        <taxon>Betaproteobacteria</taxon>
        <taxon>Burkholderiales</taxon>
        <taxon>Burkholderiaceae</taxon>
        <taxon>Paraburkholderia</taxon>
    </lineage>
</organism>
<name>A0A9X1RQB1_9BURK</name>
<dbReference type="EMBL" id="JAKLJA010000011">
    <property type="protein sequence ID" value="MCG5074780.1"/>
    <property type="molecule type" value="Genomic_DNA"/>
</dbReference>
<dbReference type="Pfam" id="PF08808">
    <property type="entry name" value="RES"/>
    <property type="match status" value="1"/>
</dbReference>
<evidence type="ECO:0000256" key="1">
    <source>
        <dbReference type="SAM" id="MobiDB-lite"/>
    </source>
</evidence>